<protein>
    <recommendedName>
        <fullName evidence="1">Uroporphyrinogen decarboxylase (URO-D) domain-containing protein</fullName>
    </recommendedName>
</protein>
<reference evidence="2" key="1">
    <citation type="submission" date="2020-07" db="EMBL/GenBank/DDBJ databases">
        <title>Vallitalea pronyensis genome.</title>
        <authorList>
            <person name="Postec A."/>
        </authorList>
    </citation>
    <scope>NUCLEOTIDE SEQUENCE</scope>
    <source>
        <strain evidence="2">FatNI3</strain>
    </source>
</reference>
<dbReference type="InterPro" id="IPR038071">
    <property type="entry name" value="UROD/MetE-like_sf"/>
</dbReference>
<dbReference type="InterPro" id="IPR052024">
    <property type="entry name" value="Methanogen_methyltrans"/>
</dbReference>
<gene>
    <name evidence="2" type="ORF">HZI73_06585</name>
</gene>
<accession>A0A8J8SG40</accession>
<dbReference type="GO" id="GO:0004853">
    <property type="term" value="F:uroporphyrinogen decarboxylase activity"/>
    <property type="evidence" value="ECO:0007669"/>
    <property type="project" value="InterPro"/>
</dbReference>
<dbReference type="Proteomes" id="UP000683246">
    <property type="component" value="Chromosome"/>
</dbReference>
<dbReference type="AlphaFoldDB" id="A0A8J8SG40"/>
<dbReference type="SUPFAM" id="SSF51726">
    <property type="entry name" value="UROD/MetE-like"/>
    <property type="match status" value="1"/>
</dbReference>
<proteinExistence type="predicted"/>
<evidence type="ECO:0000259" key="1">
    <source>
        <dbReference type="Pfam" id="PF01208"/>
    </source>
</evidence>
<dbReference type="KEGG" id="vpy:HZI73_06585"/>
<feature type="domain" description="Uroporphyrinogen decarboxylase (URO-D)" evidence="1">
    <location>
        <begin position="132"/>
        <end position="354"/>
    </location>
</feature>
<dbReference type="PANTHER" id="PTHR47099">
    <property type="entry name" value="METHYLCOBAMIDE:COM METHYLTRANSFERASE MTBA"/>
    <property type="match status" value="1"/>
</dbReference>
<sequence length="372" mass="42283">MKWTRDAYIELMTFGDVPRQMFVELFGPLVGLEDEWLKQGATHEELTLTGFDFDYVHQVDCGGNFNVLSGIKPSIIEDTDTYTISIDEFGRKTKLIKNSATIPLPLNHPVTDMDSWLKIKHWFTFSEDRINWKQVEKAKHEQKHGALITAGIQGGFDLPRQLMGEEAICFCYYDQKELMQDMMDTLMDTTIKVLDRISDHLVIDNLCAHEDMAGKSGPLVGPGIVHEFIKPYYAKAWDVVSSKGTRLFSLDSDGNMNAIIDPLLDAGVNILYPIEPAAGMDMVELRSKYGNRLAFKGGIDKFVLFKNKHAIRQELEYKLQPCMQKGGTVFGIDHRIPNGVPLESYRYYVKTAKEILNIPDKKNGRGWARMAF</sequence>
<dbReference type="EMBL" id="CP058649">
    <property type="protein sequence ID" value="QUI21987.1"/>
    <property type="molecule type" value="Genomic_DNA"/>
</dbReference>
<evidence type="ECO:0000313" key="2">
    <source>
        <dbReference type="EMBL" id="QUI21987.1"/>
    </source>
</evidence>
<dbReference type="Pfam" id="PF01208">
    <property type="entry name" value="URO-D"/>
    <property type="match status" value="1"/>
</dbReference>
<dbReference type="InterPro" id="IPR000257">
    <property type="entry name" value="Uroporphyrinogen_deCOase"/>
</dbReference>
<dbReference type="Gene3D" id="3.20.20.210">
    <property type="match status" value="1"/>
</dbReference>
<keyword evidence="3" id="KW-1185">Reference proteome</keyword>
<evidence type="ECO:0000313" key="3">
    <source>
        <dbReference type="Proteomes" id="UP000683246"/>
    </source>
</evidence>
<dbReference type="PANTHER" id="PTHR47099:SF1">
    <property type="entry name" value="METHYLCOBAMIDE:COM METHYLTRANSFERASE MTBA"/>
    <property type="match status" value="1"/>
</dbReference>
<name>A0A8J8SG40_9FIRM</name>
<dbReference type="RefSeq" id="WP_212697459.1">
    <property type="nucleotide sequence ID" value="NZ_CP058649.1"/>
</dbReference>
<dbReference type="GO" id="GO:0006779">
    <property type="term" value="P:porphyrin-containing compound biosynthetic process"/>
    <property type="evidence" value="ECO:0007669"/>
    <property type="project" value="InterPro"/>
</dbReference>
<organism evidence="2 3">
    <name type="scientific">Vallitalea pronyensis</name>
    <dbReference type="NCBI Taxonomy" id="1348613"/>
    <lineage>
        <taxon>Bacteria</taxon>
        <taxon>Bacillati</taxon>
        <taxon>Bacillota</taxon>
        <taxon>Clostridia</taxon>
        <taxon>Lachnospirales</taxon>
        <taxon>Vallitaleaceae</taxon>
        <taxon>Vallitalea</taxon>
    </lineage>
</organism>